<sequence length="398" mass="41803">MRSILTIFITLFCWGAFAACPSPTTTGNFLNPSGRIDDHTDLVSDDCTLDPDDYSSLRINNNRTLTVNGNLLITGNFTIYGTLVVNGTVTIEGDLTIDGDGQLILNGGSSMEVQGDIDNGGFFSALFAPAGQGGSVAGALTVGNDFNNNNGGVMNVGDGGVMDIGGALNANPGSSMTVADGGTMSATTVNDPGATVSGPDDCSDGCCGVGCGALPVTLLSFSGAYEGSTVVLSWSTASETNNNFFQIERSEDGTEFDIVARVPGHGNSKSLIEYEYRDEHASATAYYYRLLQVDFDGGYEYFPAIAVAAAAIPGERFSVFPNPITRGDLTIVCPEISQNEVPKVYLYDANGSVVLHKSLDAEGSRMVLAQADESLIPGVYLLRLVTDSQAYTRRLVVK</sequence>
<dbReference type="Gene3D" id="2.60.40.10">
    <property type="entry name" value="Immunoglobulins"/>
    <property type="match status" value="1"/>
</dbReference>
<keyword evidence="1" id="KW-0732">Signal</keyword>
<accession>A0ABW7NEP9</accession>
<evidence type="ECO:0000313" key="3">
    <source>
        <dbReference type="Proteomes" id="UP001610063"/>
    </source>
</evidence>
<dbReference type="InterPro" id="IPR026444">
    <property type="entry name" value="Secre_tail"/>
</dbReference>
<dbReference type="PROSITE" id="PS51257">
    <property type="entry name" value="PROKAR_LIPOPROTEIN"/>
    <property type="match status" value="1"/>
</dbReference>
<protein>
    <submittedName>
        <fullName evidence="2">T9SS type A sorting domain-containing protein</fullName>
    </submittedName>
</protein>
<feature type="chain" id="PRO_5047188664" evidence="1">
    <location>
        <begin position="19"/>
        <end position="398"/>
    </location>
</feature>
<proteinExistence type="predicted"/>
<reference evidence="2 3" key="1">
    <citation type="journal article" date="2013" name="Int. J. Syst. Evol. Microbiol.">
        <title>Marinoscillum luteum sp. nov., isolated from marine sediment.</title>
        <authorList>
            <person name="Cha I.T."/>
            <person name="Park S.J."/>
            <person name="Kim S.J."/>
            <person name="Kim J.G."/>
            <person name="Jung M.Y."/>
            <person name="Shin K.S."/>
            <person name="Kwon K.K."/>
            <person name="Yang S.H."/>
            <person name="Seo Y.S."/>
            <person name="Rhee S.K."/>
        </authorList>
    </citation>
    <scope>NUCLEOTIDE SEQUENCE [LARGE SCALE GENOMIC DNA]</scope>
    <source>
        <strain evidence="2 3">KCTC 23939</strain>
    </source>
</reference>
<dbReference type="EMBL" id="JBIPKE010000020">
    <property type="protein sequence ID" value="MFH6985610.1"/>
    <property type="molecule type" value="Genomic_DNA"/>
</dbReference>
<organism evidence="2 3">
    <name type="scientific">Marinoscillum luteum</name>
    <dbReference type="NCBI Taxonomy" id="861051"/>
    <lineage>
        <taxon>Bacteria</taxon>
        <taxon>Pseudomonadati</taxon>
        <taxon>Bacteroidota</taxon>
        <taxon>Cytophagia</taxon>
        <taxon>Cytophagales</taxon>
        <taxon>Reichenbachiellaceae</taxon>
        <taxon>Marinoscillum</taxon>
    </lineage>
</organism>
<evidence type="ECO:0000313" key="2">
    <source>
        <dbReference type="EMBL" id="MFH6985610.1"/>
    </source>
</evidence>
<keyword evidence="3" id="KW-1185">Reference proteome</keyword>
<dbReference type="InterPro" id="IPR013783">
    <property type="entry name" value="Ig-like_fold"/>
</dbReference>
<gene>
    <name evidence="2" type="ORF">ACHKAR_19315</name>
</gene>
<name>A0ABW7NEP9_9BACT</name>
<feature type="signal peptide" evidence="1">
    <location>
        <begin position="1"/>
        <end position="18"/>
    </location>
</feature>
<comment type="caution">
    <text evidence="2">The sequence shown here is derived from an EMBL/GenBank/DDBJ whole genome shotgun (WGS) entry which is preliminary data.</text>
</comment>
<evidence type="ECO:0000256" key="1">
    <source>
        <dbReference type="SAM" id="SignalP"/>
    </source>
</evidence>
<dbReference type="Proteomes" id="UP001610063">
    <property type="component" value="Unassembled WGS sequence"/>
</dbReference>
<dbReference type="RefSeq" id="WP_395419029.1">
    <property type="nucleotide sequence ID" value="NZ_JBIPKE010000020.1"/>
</dbReference>
<dbReference type="NCBIfam" id="TIGR04183">
    <property type="entry name" value="Por_Secre_tail"/>
    <property type="match status" value="1"/>
</dbReference>